<dbReference type="GO" id="GO:0010041">
    <property type="term" value="P:response to iron(III) ion"/>
    <property type="evidence" value="ECO:0007669"/>
    <property type="project" value="TreeGrafter"/>
</dbReference>
<dbReference type="RefSeq" id="WP_159665056.1">
    <property type="nucleotide sequence ID" value="NZ_JACMHY010000008.1"/>
</dbReference>
<dbReference type="GO" id="GO:0016763">
    <property type="term" value="F:pentosyltransferase activity"/>
    <property type="evidence" value="ECO:0007669"/>
    <property type="project" value="TreeGrafter"/>
</dbReference>
<feature type="transmembrane region" description="Helical" evidence="8">
    <location>
        <begin position="258"/>
        <end position="278"/>
    </location>
</feature>
<feature type="transmembrane region" description="Helical" evidence="8">
    <location>
        <begin position="71"/>
        <end position="90"/>
    </location>
</feature>
<feature type="transmembrane region" description="Helical" evidence="8">
    <location>
        <begin position="12"/>
        <end position="34"/>
    </location>
</feature>
<keyword evidence="2" id="KW-1003">Cell membrane</keyword>
<evidence type="ECO:0008006" key="11">
    <source>
        <dbReference type="Google" id="ProtNLM"/>
    </source>
</evidence>
<dbReference type="PANTHER" id="PTHR33908:SF3">
    <property type="entry name" value="UNDECAPRENYL PHOSPHATE-ALPHA-4-AMINO-4-DEOXY-L-ARABINOSE ARABINOSYL TRANSFERASE"/>
    <property type="match status" value="1"/>
</dbReference>
<keyword evidence="5 8" id="KW-0812">Transmembrane</keyword>
<keyword evidence="7 8" id="KW-0472">Membrane</keyword>
<evidence type="ECO:0000256" key="4">
    <source>
        <dbReference type="ARBA" id="ARBA00022679"/>
    </source>
</evidence>
<keyword evidence="3" id="KW-0328">Glycosyltransferase</keyword>
<dbReference type="PANTHER" id="PTHR33908">
    <property type="entry name" value="MANNOSYLTRANSFERASE YKCB-RELATED"/>
    <property type="match status" value="1"/>
</dbReference>
<protein>
    <recommendedName>
        <fullName evidence="11">Glycosyltransferase RgtA/B/C/D-like domain-containing protein</fullName>
    </recommendedName>
</protein>
<evidence type="ECO:0000313" key="9">
    <source>
        <dbReference type="EMBL" id="MBC2867431.1"/>
    </source>
</evidence>
<evidence type="ECO:0000256" key="7">
    <source>
        <dbReference type="ARBA" id="ARBA00023136"/>
    </source>
</evidence>
<reference evidence="9 10" key="1">
    <citation type="submission" date="2020-08" db="EMBL/GenBank/DDBJ databases">
        <title>Whole-Genome Sequence of French Clinical Streptomyces mexicanus Strain Q0842.</title>
        <authorList>
            <person name="Boxberger M."/>
            <person name="La Scola B."/>
        </authorList>
    </citation>
    <scope>NUCLEOTIDE SEQUENCE [LARGE SCALE GENOMIC DNA]</scope>
    <source>
        <strain evidence="9 10">Marseille-Q0842</strain>
    </source>
</reference>
<feature type="transmembrane region" description="Helical" evidence="8">
    <location>
        <begin position="141"/>
        <end position="160"/>
    </location>
</feature>
<feature type="transmembrane region" description="Helical" evidence="8">
    <location>
        <begin position="290"/>
        <end position="309"/>
    </location>
</feature>
<evidence type="ECO:0000256" key="3">
    <source>
        <dbReference type="ARBA" id="ARBA00022676"/>
    </source>
</evidence>
<feature type="transmembrane region" description="Helical" evidence="8">
    <location>
        <begin position="352"/>
        <end position="371"/>
    </location>
</feature>
<keyword evidence="4" id="KW-0808">Transferase</keyword>
<evidence type="ECO:0000256" key="5">
    <source>
        <dbReference type="ARBA" id="ARBA00022692"/>
    </source>
</evidence>
<gene>
    <name evidence="9" type="ORF">H1R13_21405</name>
</gene>
<feature type="transmembrane region" description="Helical" evidence="8">
    <location>
        <begin position="180"/>
        <end position="209"/>
    </location>
</feature>
<name>A0A7X1LTI8_9ACTN</name>
<dbReference type="GO" id="GO:0005886">
    <property type="term" value="C:plasma membrane"/>
    <property type="evidence" value="ECO:0007669"/>
    <property type="project" value="UniProtKB-SubCell"/>
</dbReference>
<evidence type="ECO:0000256" key="1">
    <source>
        <dbReference type="ARBA" id="ARBA00004651"/>
    </source>
</evidence>
<dbReference type="Proteomes" id="UP000517694">
    <property type="component" value="Unassembled WGS sequence"/>
</dbReference>
<dbReference type="GO" id="GO:0009103">
    <property type="term" value="P:lipopolysaccharide biosynthetic process"/>
    <property type="evidence" value="ECO:0007669"/>
    <property type="project" value="UniProtKB-ARBA"/>
</dbReference>
<evidence type="ECO:0000256" key="2">
    <source>
        <dbReference type="ARBA" id="ARBA00022475"/>
    </source>
</evidence>
<sequence length="508" mass="54357">MAPRGESTRRGRAAAAVPAAAPAALALAVGWWGIDRQGSMWRDESVTYQVAHRTLADTWHLLGHIDAVHGLYYLLLHGVFAVWDGGLPALRLPSVLGTAVAAAGVGTIGARLAGNRCGVLAGAAYVLLPVTQQYAQEGRSYALVTAAVTWATYVFVRTVGATRARERAGQAAGARRARGWAGYAALLTLACWLHEFAVLALAAHALTLWRLRVPRPVWRGWARAAAVVLAALLPLVVVSARQADQQLGWLGRPGPALWLQYAAVAGACALPARWLLAAPGTAHAQADRRTLVWLGLWLAVAPAGVLMTVSLVKPWYVDRYVIYGMTGAALLAGLALDRAITRCARLTAGARALVAGLALAAAMAVLVPWSLAVRSPESRKDDVVAVARAVRHAARPGDAVLFLPARRREWLLSRPALYGRLDDLALDRSPSASGTLQGTELPPGTIRRRLLAADRVIALSDPPGQPLDPFPREKVKREVLRRHFVLCERTRVHGAQVTVYARAGHCAR</sequence>
<keyword evidence="6 8" id="KW-1133">Transmembrane helix</keyword>
<feature type="transmembrane region" description="Helical" evidence="8">
    <location>
        <begin position="321"/>
        <end position="340"/>
    </location>
</feature>
<evidence type="ECO:0000256" key="6">
    <source>
        <dbReference type="ARBA" id="ARBA00022989"/>
    </source>
</evidence>
<dbReference type="OrthoDB" id="5318634at2"/>
<keyword evidence="10" id="KW-1185">Reference proteome</keyword>
<comment type="caution">
    <text evidence="9">The sequence shown here is derived from an EMBL/GenBank/DDBJ whole genome shotgun (WGS) entry which is preliminary data.</text>
</comment>
<dbReference type="InterPro" id="IPR050297">
    <property type="entry name" value="LipidA_mod_glycosyltrf_83"/>
</dbReference>
<organism evidence="9 10">
    <name type="scientific">Streptomyces mexicanus</name>
    <dbReference type="NCBI Taxonomy" id="178566"/>
    <lineage>
        <taxon>Bacteria</taxon>
        <taxon>Bacillati</taxon>
        <taxon>Actinomycetota</taxon>
        <taxon>Actinomycetes</taxon>
        <taxon>Kitasatosporales</taxon>
        <taxon>Streptomycetaceae</taxon>
        <taxon>Streptomyces</taxon>
    </lineage>
</organism>
<comment type="subcellular location">
    <subcellularLocation>
        <location evidence="1">Cell membrane</location>
        <topology evidence="1">Multi-pass membrane protein</topology>
    </subcellularLocation>
</comment>
<evidence type="ECO:0000313" key="10">
    <source>
        <dbReference type="Proteomes" id="UP000517694"/>
    </source>
</evidence>
<dbReference type="EMBL" id="JACMHY010000008">
    <property type="protein sequence ID" value="MBC2867431.1"/>
    <property type="molecule type" value="Genomic_DNA"/>
</dbReference>
<proteinExistence type="predicted"/>
<feature type="transmembrane region" description="Helical" evidence="8">
    <location>
        <begin position="221"/>
        <end position="238"/>
    </location>
</feature>
<evidence type="ECO:0000256" key="8">
    <source>
        <dbReference type="SAM" id="Phobius"/>
    </source>
</evidence>
<accession>A0A7X1LTI8</accession>
<dbReference type="AlphaFoldDB" id="A0A7X1LTI8"/>